<dbReference type="Pfam" id="PF12625">
    <property type="entry name" value="Arabinose_bd"/>
    <property type="match status" value="1"/>
</dbReference>
<gene>
    <name evidence="3" type="ORF">QRD43_18270</name>
</gene>
<proteinExistence type="predicted"/>
<evidence type="ECO:0000313" key="4">
    <source>
        <dbReference type="Proteomes" id="UP001238603"/>
    </source>
</evidence>
<dbReference type="InterPro" id="IPR018060">
    <property type="entry name" value="HTH_AraC"/>
</dbReference>
<dbReference type="PROSITE" id="PS01124">
    <property type="entry name" value="HTH_ARAC_FAMILY_2"/>
    <property type="match status" value="1"/>
</dbReference>
<comment type="caution">
    <text evidence="3">The sequence shown here is derived from an EMBL/GenBank/DDBJ whole genome shotgun (WGS) entry which is preliminary data.</text>
</comment>
<dbReference type="RefSeq" id="WP_285983936.1">
    <property type="nucleotide sequence ID" value="NZ_JASVDS010000005.1"/>
</dbReference>
<dbReference type="PANTHER" id="PTHR47894">
    <property type="entry name" value="HTH-TYPE TRANSCRIPTIONAL REGULATOR GADX"/>
    <property type="match status" value="1"/>
</dbReference>
<dbReference type="PANTHER" id="PTHR47894:SF1">
    <property type="entry name" value="HTH-TYPE TRANSCRIPTIONAL REGULATOR VQSM"/>
    <property type="match status" value="1"/>
</dbReference>
<protein>
    <submittedName>
        <fullName evidence="3">AraC family transcriptional regulator ligand-binding domain-containing protein</fullName>
    </submittedName>
</protein>
<evidence type="ECO:0000259" key="2">
    <source>
        <dbReference type="PROSITE" id="PS01124"/>
    </source>
</evidence>
<keyword evidence="1" id="KW-0238">DNA-binding</keyword>
<organism evidence="3 4">
    <name type="scientific">Roseateles subflavus</name>
    <dbReference type="NCBI Taxonomy" id="3053353"/>
    <lineage>
        <taxon>Bacteria</taxon>
        <taxon>Pseudomonadati</taxon>
        <taxon>Pseudomonadota</taxon>
        <taxon>Betaproteobacteria</taxon>
        <taxon>Burkholderiales</taxon>
        <taxon>Sphaerotilaceae</taxon>
        <taxon>Roseateles</taxon>
    </lineage>
</organism>
<evidence type="ECO:0000256" key="1">
    <source>
        <dbReference type="ARBA" id="ARBA00023125"/>
    </source>
</evidence>
<name>A0ABT7LLW1_9BURK</name>
<dbReference type="InterPro" id="IPR032687">
    <property type="entry name" value="AraC-type_N"/>
</dbReference>
<accession>A0ABT7LLW1</accession>
<keyword evidence="4" id="KW-1185">Reference proteome</keyword>
<dbReference type="Proteomes" id="UP001238603">
    <property type="component" value="Unassembled WGS sequence"/>
</dbReference>
<dbReference type="Gene3D" id="1.10.10.60">
    <property type="entry name" value="Homeodomain-like"/>
    <property type="match status" value="1"/>
</dbReference>
<dbReference type="EMBL" id="JASVDS010000005">
    <property type="protein sequence ID" value="MDL5033862.1"/>
    <property type="molecule type" value="Genomic_DNA"/>
</dbReference>
<sequence>MDELPQVLVELRQLQGLYELLASRPALLQGLESRGLLARVAPNDTRLQPPALAFELGEFLHAHGEHHISARLAALADPSAGDGLHYFARSCASLREALASLMQHQADWLPGGQFQLREDADTLELRILPHAPSPPLGQLLFWEGTLIWLHRALQQCVDQPVAASAVAVMTPATPQAAVLERLLGCPVQFGAGHFSLCWPARWLDHPLPGSHPAVRARLAGCFDSIARRRQTPVPLWHHVLDALETAPSPAELGMVPVAARLGLTPITLRRRLASEGRQFTALLAAFQRERAFDLAVVQGHCEASVAERLGYAGRVPLGRAFRGWYGTTPDRLRQTLVALQGLGAGQDWASPLHLPAWPGLPSHGADTAQDPAQDPVLDPVPWTHALGEAGRAWRGATTLVTTSAMPPTRSAPDAQRLQHLALARRWLQGRPRAGAPRPPAARAALPANPLPAGSLLPASRHLGALLLWRTVGLDASGPQGPHGAAPVLSPDSCAHDRRRFGVDRQALSHLLLAAWSLPPDCLQVLGRSADAPAP</sequence>
<reference evidence="3 4" key="1">
    <citation type="submission" date="2023-06" db="EMBL/GenBank/DDBJ databases">
        <title>Pelomonas sp. APW6 16S ribosomal RNA gene genome sequencing and assembly.</title>
        <authorList>
            <person name="Woo H."/>
        </authorList>
    </citation>
    <scope>NUCLEOTIDE SEQUENCE [LARGE SCALE GENOMIC DNA]</scope>
    <source>
        <strain evidence="3 4">APW6</strain>
    </source>
</reference>
<evidence type="ECO:0000313" key="3">
    <source>
        <dbReference type="EMBL" id="MDL5033862.1"/>
    </source>
</evidence>
<feature type="domain" description="HTH araC/xylS-type" evidence="2">
    <location>
        <begin position="237"/>
        <end position="335"/>
    </location>
</feature>